<comment type="similarity">
    <text evidence="2 13">Belongs to the glutamate-gated ion channel (TC 1.A.10.1) family.</text>
</comment>
<feature type="region of interest" description="Disordered" evidence="15">
    <location>
        <begin position="871"/>
        <end position="891"/>
    </location>
</feature>
<evidence type="ECO:0000256" key="12">
    <source>
        <dbReference type="ARBA" id="ARBA00023303"/>
    </source>
</evidence>
<keyword evidence="3 13" id="KW-0813">Transport</keyword>
<dbReference type="Gene3D" id="3.40.190.10">
    <property type="entry name" value="Periplasmic binding protein-like II"/>
    <property type="match status" value="2"/>
</dbReference>
<keyword evidence="9 13" id="KW-0675">Receptor</keyword>
<feature type="disulfide bond" evidence="14">
    <location>
        <begin position="764"/>
        <end position="818"/>
    </location>
</feature>
<evidence type="ECO:0000256" key="11">
    <source>
        <dbReference type="ARBA" id="ARBA00023286"/>
    </source>
</evidence>
<dbReference type="PIRSF" id="PIRSF037090">
    <property type="entry name" value="Iontro_Glu-like_rcpt_pln"/>
    <property type="match status" value="1"/>
</dbReference>
<dbReference type="SMART" id="SM00079">
    <property type="entry name" value="PBPe"/>
    <property type="match status" value="1"/>
</dbReference>
<dbReference type="AlphaFoldDB" id="A0AAF0WZ59"/>
<gene>
    <name evidence="19" type="ORF">DCAR_0418155</name>
</gene>
<evidence type="ECO:0000256" key="16">
    <source>
        <dbReference type="SAM" id="Phobius"/>
    </source>
</evidence>
<name>A0AAF0WZ59_DAUCS</name>
<evidence type="ECO:0000313" key="20">
    <source>
        <dbReference type="Proteomes" id="UP000077755"/>
    </source>
</evidence>
<dbReference type="InterPro" id="IPR001828">
    <property type="entry name" value="ANF_lig-bd_rcpt"/>
</dbReference>
<evidence type="ECO:0000256" key="9">
    <source>
        <dbReference type="ARBA" id="ARBA00023170"/>
    </source>
</evidence>
<evidence type="ECO:0000256" key="10">
    <source>
        <dbReference type="ARBA" id="ARBA00023180"/>
    </source>
</evidence>
<feature type="transmembrane region" description="Helical" evidence="16">
    <location>
        <begin position="594"/>
        <end position="612"/>
    </location>
</feature>
<dbReference type="SUPFAM" id="SSF53822">
    <property type="entry name" value="Periplasmic binding protein-like I"/>
    <property type="match status" value="1"/>
</dbReference>
<reference evidence="19" key="2">
    <citation type="submission" date="2022-03" db="EMBL/GenBank/DDBJ databases">
        <title>Draft title - Genomic analysis of global carrot germplasm unveils the trajectory of domestication and the origin of high carotenoid orange carrot.</title>
        <authorList>
            <person name="Iorizzo M."/>
            <person name="Ellison S."/>
            <person name="Senalik D."/>
            <person name="Macko-Podgorni A."/>
            <person name="Grzebelus D."/>
            <person name="Bostan H."/>
            <person name="Rolling W."/>
            <person name="Curaba J."/>
            <person name="Simon P."/>
        </authorList>
    </citation>
    <scope>NUCLEOTIDE SEQUENCE</scope>
    <source>
        <tissue evidence="19">Leaf</tissue>
    </source>
</reference>
<protein>
    <recommendedName>
        <fullName evidence="13">Glutamate receptor</fullName>
    </recommendedName>
</protein>
<comment type="function">
    <text evidence="13">Glutamate-gated receptor that probably acts as non-selective cation channel.</text>
</comment>
<dbReference type="GO" id="GO:0016020">
    <property type="term" value="C:membrane"/>
    <property type="evidence" value="ECO:0007669"/>
    <property type="project" value="UniProtKB-SubCell"/>
</dbReference>
<keyword evidence="12 13" id="KW-0407">Ion channel</keyword>
<dbReference type="GO" id="GO:1901701">
    <property type="term" value="P:cellular response to oxygen-containing compound"/>
    <property type="evidence" value="ECO:0007669"/>
    <property type="project" value="UniProtKB-ARBA"/>
</dbReference>
<dbReference type="GO" id="GO:0015276">
    <property type="term" value="F:ligand-gated monoatomic ion channel activity"/>
    <property type="evidence" value="ECO:0007669"/>
    <property type="project" value="InterPro"/>
</dbReference>
<dbReference type="PANTHER" id="PTHR18966">
    <property type="entry name" value="IONOTROPIC GLUTAMATE RECEPTOR"/>
    <property type="match status" value="1"/>
</dbReference>
<dbReference type="SUPFAM" id="SSF53850">
    <property type="entry name" value="Periplasmic binding protein-like II"/>
    <property type="match status" value="1"/>
</dbReference>
<evidence type="ECO:0000256" key="1">
    <source>
        <dbReference type="ARBA" id="ARBA00004141"/>
    </source>
</evidence>
<keyword evidence="4 16" id="KW-0812">Transmembrane</keyword>
<feature type="domain" description="Ionotropic glutamate receptor C-terminal" evidence="18">
    <location>
        <begin position="471"/>
        <end position="815"/>
    </location>
</feature>
<keyword evidence="10" id="KW-0325">Glycoprotein</keyword>
<evidence type="ECO:0000256" key="8">
    <source>
        <dbReference type="ARBA" id="ARBA00023136"/>
    </source>
</evidence>
<keyword evidence="7 13" id="KW-0406">Ion transport</keyword>
<dbReference type="InterPro" id="IPR028082">
    <property type="entry name" value="Peripla_BP_I"/>
</dbReference>
<dbReference type="InterPro" id="IPR017103">
    <property type="entry name" value="Iontropic_Glu_rcpt_pln"/>
</dbReference>
<feature type="transmembrane region" description="Helical" evidence="16">
    <location>
        <begin position="835"/>
        <end position="855"/>
    </location>
</feature>
<keyword evidence="14" id="KW-1015">Disulfide bond</keyword>
<organism evidence="19 20">
    <name type="scientific">Daucus carota subsp. sativus</name>
    <name type="common">Carrot</name>
    <dbReference type="NCBI Taxonomy" id="79200"/>
    <lineage>
        <taxon>Eukaryota</taxon>
        <taxon>Viridiplantae</taxon>
        <taxon>Streptophyta</taxon>
        <taxon>Embryophyta</taxon>
        <taxon>Tracheophyta</taxon>
        <taxon>Spermatophyta</taxon>
        <taxon>Magnoliopsida</taxon>
        <taxon>eudicotyledons</taxon>
        <taxon>Gunneridae</taxon>
        <taxon>Pentapetalae</taxon>
        <taxon>asterids</taxon>
        <taxon>campanulids</taxon>
        <taxon>Apiales</taxon>
        <taxon>Apiaceae</taxon>
        <taxon>Apioideae</taxon>
        <taxon>Scandiceae</taxon>
        <taxon>Daucinae</taxon>
        <taxon>Daucus</taxon>
        <taxon>Daucus sect. Daucus</taxon>
    </lineage>
</organism>
<evidence type="ECO:0000313" key="19">
    <source>
        <dbReference type="EMBL" id="WOG98810.1"/>
    </source>
</evidence>
<dbReference type="Pfam" id="PF01094">
    <property type="entry name" value="ANF_receptor"/>
    <property type="match status" value="1"/>
</dbReference>
<dbReference type="FunFam" id="3.40.190.10:FF:000175">
    <property type="entry name" value="Glutamate receptor"/>
    <property type="match status" value="1"/>
</dbReference>
<evidence type="ECO:0000256" key="3">
    <source>
        <dbReference type="ARBA" id="ARBA00022448"/>
    </source>
</evidence>
<dbReference type="Pfam" id="PF10613">
    <property type="entry name" value="Lig_chan-Glu_bd"/>
    <property type="match status" value="1"/>
</dbReference>
<feature type="compositionally biased region" description="Basic and acidic residues" evidence="15">
    <location>
        <begin position="906"/>
        <end position="915"/>
    </location>
</feature>
<feature type="region of interest" description="Disordered" evidence="15">
    <location>
        <begin position="906"/>
        <end position="931"/>
    </location>
</feature>
<evidence type="ECO:0000256" key="6">
    <source>
        <dbReference type="ARBA" id="ARBA00022989"/>
    </source>
</evidence>
<dbReference type="PRINTS" id="PR01176">
    <property type="entry name" value="GABABRECEPTR"/>
</dbReference>
<evidence type="ECO:0000256" key="5">
    <source>
        <dbReference type="ARBA" id="ARBA00022729"/>
    </source>
</evidence>
<dbReference type="Gene3D" id="3.40.50.2300">
    <property type="match status" value="2"/>
</dbReference>
<dbReference type="FunFam" id="3.40.50.2300:FF:000081">
    <property type="entry name" value="Glutamate receptor"/>
    <property type="match status" value="1"/>
</dbReference>
<dbReference type="Gene3D" id="1.10.287.70">
    <property type="match status" value="1"/>
</dbReference>
<accession>A0AAF0WZ59</accession>
<dbReference type="CDD" id="cd13686">
    <property type="entry name" value="GluR_Plant"/>
    <property type="match status" value="1"/>
</dbReference>
<keyword evidence="5 17" id="KW-0732">Signal</keyword>
<evidence type="ECO:0000259" key="18">
    <source>
        <dbReference type="SMART" id="SM00079"/>
    </source>
</evidence>
<sequence>MDGHVLARAAVFTMILCMGVPVKVVGRNVSSSKQAVINIGALFTVNSVIGRSVKPAIKAAVDDVNSDSSILQGKHLNLIMSDTNCSGFLGTVEALQLMVNDVVAAIGPQSSGIAHIISHVVNELHVPLLSFGATDPTLSALQFPYFLRTTQSDYFQMQAIADLVEYYKWREVIAIFVDDDYGRNGISALGDALAKNRASIAYKAAFTPGAPISDINDLLVGVNLMESRVYVVHVNPDSGLRVFDVANHLGMMTSGYVWIATDWLSSVMDSSGTMDPDEMDLLQGVVVLRHHTPDSNSKKKFSSRWNQIKDKETSSFNPYALYAYDSVWLLSRALDVLLSEGENISFSYDPKLKETKGSTLHLSTLRSFDQGDKLLRILTTMNFTGLSGQIEFDQDRNLIHPAYEILNIGGTGSRRIGYWSNQSHLSVTAPGSSYMKPLNNSAKDQKLYDVIWPGETVKVPKGWVFPNNGKALQIAVPYRVTYKEFGTRDKGPIGVRGYCIDVFEAAVDLLPYPVPRTYILYGDGQRNPSFSDLVLDVSQHKYDAAVGDVTIVTNRTRIVDFTQPFMESGLVVVVPVNKVKSSAWAFLKPFSWEMWSVTGAFFLFVGAVVWILEHRENHEFRGTPRQQLITVFWFSFSTMFFAHRENTVSTMGRMVLILWLFVVLIINSSYTASLTSILTVQQLSSQIEGIDSLAKSNVPIGVQDGSFALNYLIDELQIAASRIKIMKTQDDYIDELRKGPKGGGVAAIVDELPYVELFLSNVNCEFRIVGQEFTRSGWGFAFQRDSPLAVDLSTAILQLSENGDLQRIHDKWLSKNSCSAQGNQVDDSRLSLTSFWGLFLICGVACFISLTVFFFRVYFQYRRYIPEDEENGFEDPESVSSDKRPSRGTSFKKFVDTKEIEIKDKLKRKGSESKSKQQISQIADGQLSSPS</sequence>
<feature type="signal peptide" evidence="17">
    <location>
        <begin position="1"/>
        <end position="26"/>
    </location>
</feature>
<dbReference type="GO" id="GO:0009611">
    <property type="term" value="P:response to wounding"/>
    <property type="evidence" value="ECO:0007669"/>
    <property type="project" value="UniProtKB-ARBA"/>
</dbReference>
<evidence type="ECO:0000256" key="14">
    <source>
        <dbReference type="PIRSR" id="PIRSR037090-50"/>
    </source>
</evidence>
<dbReference type="InterPro" id="IPR019594">
    <property type="entry name" value="Glu/Gly-bd"/>
</dbReference>
<comment type="subcellular location">
    <subcellularLocation>
        <location evidence="1">Membrane</location>
        <topology evidence="1">Multi-pass membrane protein</topology>
    </subcellularLocation>
</comment>
<dbReference type="CDD" id="cd19990">
    <property type="entry name" value="PBP1_GABAb_receptor_plant"/>
    <property type="match status" value="1"/>
</dbReference>
<dbReference type="InterPro" id="IPR044440">
    <property type="entry name" value="GABAb_receptor_plant_PBP1"/>
</dbReference>
<dbReference type="EMBL" id="CP093346">
    <property type="protein sequence ID" value="WOG98810.1"/>
    <property type="molecule type" value="Genomic_DNA"/>
</dbReference>
<evidence type="ECO:0000256" key="4">
    <source>
        <dbReference type="ARBA" id="ARBA00022692"/>
    </source>
</evidence>
<reference evidence="19" key="1">
    <citation type="journal article" date="2016" name="Nat. Genet.">
        <title>A high-quality carrot genome assembly provides new insights into carotenoid accumulation and asterid genome evolution.</title>
        <authorList>
            <person name="Iorizzo M."/>
            <person name="Ellison S."/>
            <person name="Senalik D."/>
            <person name="Zeng P."/>
            <person name="Satapoomin P."/>
            <person name="Huang J."/>
            <person name="Bowman M."/>
            <person name="Iovene M."/>
            <person name="Sanseverino W."/>
            <person name="Cavagnaro P."/>
            <person name="Yildiz M."/>
            <person name="Macko-Podgorni A."/>
            <person name="Moranska E."/>
            <person name="Grzebelus E."/>
            <person name="Grzebelus D."/>
            <person name="Ashrafi H."/>
            <person name="Zheng Z."/>
            <person name="Cheng S."/>
            <person name="Spooner D."/>
            <person name="Van Deynze A."/>
            <person name="Simon P."/>
        </authorList>
    </citation>
    <scope>NUCLEOTIDE SEQUENCE</scope>
    <source>
        <tissue evidence="19">Leaf</tissue>
    </source>
</reference>
<evidence type="ECO:0000256" key="17">
    <source>
        <dbReference type="SAM" id="SignalP"/>
    </source>
</evidence>
<dbReference type="Pfam" id="PF00060">
    <property type="entry name" value="Lig_chan"/>
    <property type="match status" value="1"/>
</dbReference>
<keyword evidence="20" id="KW-1185">Reference proteome</keyword>
<dbReference type="InterPro" id="IPR015683">
    <property type="entry name" value="Ionotropic_Glu_rcpt"/>
</dbReference>
<evidence type="ECO:0000256" key="7">
    <source>
        <dbReference type="ARBA" id="ARBA00023065"/>
    </source>
</evidence>
<evidence type="ECO:0000256" key="13">
    <source>
        <dbReference type="PIRNR" id="PIRNR037090"/>
    </source>
</evidence>
<proteinExistence type="inferred from homology"/>
<dbReference type="Proteomes" id="UP000077755">
    <property type="component" value="Chromosome 4"/>
</dbReference>
<dbReference type="GO" id="GO:0007165">
    <property type="term" value="P:signal transduction"/>
    <property type="evidence" value="ECO:0007669"/>
    <property type="project" value="UniProtKB-ARBA"/>
</dbReference>
<feature type="chain" id="PRO_5042275604" description="Glutamate receptor" evidence="17">
    <location>
        <begin position="27"/>
        <end position="931"/>
    </location>
</feature>
<keyword evidence="11 13" id="KW-1071">Ligand-gated ion channel</keyword>
<evidence type="ECO:0000256" key="15">
    <source>
        <dbReference type="SAM" id="MobiDB-lite"/>
    </source>
</evidence>
<evidence type="ECO:0000256" key="2">
    <source>
        <dbReference type="ARBA" id="ARBA00008685"/>
    </source>
</evidence>
<keyword evidence="6 16" id="KW-1133">Transmembrane helix</keyword>
<dbReference type="FunFam" id="1.10.287.70:FF:000037">
    <property type="entry name" value="Glutamate receptor"/>
    <property type="match status" value="1"/>
</dbReference>
<dbReference type="FunFam" id="3.40.190.10:FF:000054">
    <property type="entry name" value="Glutamate receptor"/>
    <property type="match status" value="1"/>
</dbReference>
<keyword evidence="8 13" id="KW-0472">Membrane</keyword>
<dbReference type="InterPro" id="IPR001320">
    <property type="entry name" value="Iontro_rcpt_C"/>
</dbReference>
<feature type="transmembrane region" description="Helical" evidence="16">
    <location>
        <begin position="654"/>
        <end position="678"/>
    </location>
</feature>